<sequence length="73" mass="8387">MPNTISPFLNRRLGRRLRQMREKAKLKIDPAAKQLDMSGSALQRMEAGETRANVHVVRSMMDLYDQYVPGLLD</sequence>
<dbReference type="PROSITE" id="PS50943">
    <property type="entry name" value="HTH_CROC1"/>
    <property type="match status" value="1"/>
</dbReference>
<dbReference type="Gene3D" id="1.10.260.40">
    <property type="entry name" value="lambda repressor-like DNA-binding domains"/>
    <property type="match status" value="1"/>
</dbReference>
<keyword evidence="3" id="KW-1185">Reference proteome</keyword>
<proteinExistence type="predicted"/>
<dbReference type="SUPFAM" id="SSF47413">
    <property type="entry name" value="lambda repressor-like DNA-binding domains"/>
    <property type="match status" value="1"/>
</dbReference>
<dbReference type="AlphaFoldDB" id="A0A4Q7KQ75"/>
<feature type="domain" description="HTH cro/C1-type" evidence="1">
    <location>
        <begin position="17"/>
        <end position="71"/>
    </location>
</feature>
<dbReference type="InterPro" id="IPR001387">
    <property type="entry name" value="Cro/C1-type_HTH"/>
</dbReference>
<reference evidence="2 3" key="1">
    <citation type="submission" date="2019-02" db="EMBL/GenBank/DDBJ databases">
        <title>Genomic Encyclopedia of Type Strains, Phase IV (KMG-IV): sequencing the most valuable type-strain genomes for metagenomic binning, comparative biology and taxonomic classification.</title>
        <authorList>
            <person name="Goeker M."/>
        </authorList>
    </citation>
    <scope>NUCLEOTIDE SEQUENCE [LARGE SCALE GENOMIC DNA]</scope>
    <source>
        <strain evidence="2 3">DSM 101727</strain>
    </source>
</reference>
<dbReference type="EMBL" id="SGWQ01000005">
    <property type="protein sequence ID" value="RZS37452.1"/>
    <property type="molecule type" value="Genomic_DNA"/>
</dbReference>
<evidence type="ECO:0000313" key="2">
    <source>
        <dbReference type="EMBL" id="RZS37452.1"/>
    </source>
</evidence>
<dbReference type="RefSeq" id="WP_130344957.1">
    <property type="nucleotide sequence ID" value="NZ_SGWQ01000005.1"/>
</dbReference>
<comment type="caution">
    <text evidence="2">The sequence shown here is derived from an EMBL/GenBank/DDBJ whole genome shotgun (WGS) entry which is preliminary data.</text>
</comment>
<gene>
    <name evidence="2" type="ORF">EV193_1056</name>
</gene>
<dbReference type="Proteomes" id="UP000294257">
    <property type="component" value="Unassembled WGS sequence"/>
</dbReference>
<evidence type="ECO:0000259" key="1">
    <source>
        <dbReference type="PROSITE" id="PS50943"/>
    </source>
</evidence>
<accession>A0A4Q7KQ75</accession>
<dbReference type="InterPro" id="IPR010982">
    <property type="entry name" value="Lambda_DNA-bd_dom_sf"/>
</dbReference>
<dbReference type="OrthoDB" id="10007778at2"/>
<protein>
    <submittedName>
        <fullName evidence="2">Helix-turn-helix protein</fullName>
    </submittedName>
</protein>
<evidence type="ECO:0000313" key="3">
    <source>
        <dbReference type="Proteomes" id="UP000294257"/>
    </source>
</evidence>
<dbReference type="GO" id="GO:0003677">
    <property type="term" value="F:DNA binding"/>
    <property type="evidence" value="ECO:0007669"/>
    <property type="project" value="InterPro"/>
</dbReference>
<name>A0A4Q7KQ75_9PSEU</name>
<organism evidence="2 3">
    <name type="scientific">Herbihabitans rhizosphaerae</name>
    <dbReference type="NCBI Taxonomy" id="1872711"/>
    <lineage>
        <taxon>Bacteria</taxon>
        <taxon>Bacillati</taxon>
        <taxon>Actinomycetota</taxon>
        <taxon>Actinomycetes</taxon>
        <taxon>Pseudonocardiales</taxon>
        <taxon>Pseudonocardiaceae</taxon>
        <taxon>Herbihabitans</taxon>
    </lineage>
</organism>
<dbReference type="Pfam" id="PF13560">
    <property type="entry name" value="HTH_31"/>
    <property type="match status" value="1"/>
</dbReference>
<dbReference type="SMART" id="SM00530">
    <property type="entry name" value="HTH_XRE"/>
    <property type="match status" value="1"/>
</dbReference>